<dbReference type="EMBL" id="JBHUEM010000001">
    <property type="protein sequence ID" value="MFD1735158.1"/>
    <property type="molecule type" value="Genomic_DNA"/>
</dbReference>
<feature type="signal peptide" evidence="1">
    <location>
        <begin position="1"/>
        <end position="20"/>
    </location>
</feature>
<evidence type="ECO:0000313" key="3">
    <source>
        <dbReference type="Proteomes" id="UP001597214"/>
    </source>
</evidence>
<protein>
    <recommendedName>
        <fullName evidence="4">Sporulation protein</fullName>
    </recommendedName>
</protein>
<feature type="chain" id="PRO_5045419044" description="Sporulation protein" evidence="1">
    <location>
        <begin position="21"/>
        <end position="144"/>
    </location>
</feature>
<keyword evidence="1" id="KW-0732">Signal</keyword>
<name>A0ABW4LK80_9BACI</name>
<keyword evidence="3" id="KW-1185">Reference proteome</keyword>
<dbReference type="PROSITE" id="PS51257">
    <property type="entry name" value="PROKAR_LIPOPROTEIN"/>
    <property type="match status" value="1"/>
</dbReference>
<gene>
    <name evidence="2" type="ORF">ACFSCX_01145</name>
</gene>
<dbReference type="RefSeq" id="WP_377926246.1">
    <property type="nucleotide sequence ID" value="NZ_JBHUEM010000001.1"/>
</dbReference>
<evidence type="ECO:0000313" key="2">
    <source>
        <dbReference type="EMBL" id="MFD1735158.1"/>
    </source>
</evidence>
<accession>A0ABW4LK80</accession>
<comment type="caution">
    <text evidence="2">The sequence shown here is derived from an EMBL/GenBank/DDBJ whole genome shotgun (WGS) entry which is preliminary data.</text>
</comment>
<evidence type="ECO:0000256" key="1">
    <source>
        <dbReference type="SAM" id="SignalP"/>
    </source>
</evidence>
<evidence type="ECO:0008006" key="4">
    <source>
        <dbReference type="Google" id="ProtNLM"/>
    </source>
</evidence>
<organism evidence="2 3">
    <name type="scientific">Bacillus salitolerans</name>
    <dbReference type="NCBI Taxonomy" id="1437434"/>
    <lineage>
        <taxon>Bacteria</taxon>
        <taxon>Bacillati</taxon>
        <taxon>Bacillota</taxon>
        <taxon>Bacilli</taxon>
        <taxon>Bacillales</taxon>
        <taxon>Bacillaceae</taxon>
        <taxon>Bacillus</taxon>
    </lineage>
</organism>
<reference evidence="3" key="1">
    <citation type="journal article" date="2019" name="Int. J. Syst. Evol. Microbiol.">
        <title>The Global Catalogue of Microorganisms (GCM) 10K type strain sequencing project: providing services to taxonomists for standard genome sequencing and annotation.</title>
        <authorList>
            <consortium name="The Broad Institute Genomics Platform"/>
            <consortium name="The Broad Institute Genome Sequencing Center for Infectious Disease"/>
            <person name="Wu L."/>
            <person name="Ma J."/>
        </authorList>
    </citation>
    <scope>NUCLEOTIDE SEQUENCE [LARGE SCALE GENOMIC DNA]</scope>
    <source>
        <strain evidence="3">CCUG 49339</strain>
    </source>
</reference>
<sequence length="144" mass="16312">MNLKLLFLIGLLGLSACSQVETTEDKSGADLMTTGGDEKNGFYERDLDDTRYNTNQNPNFIDLTESRPNLGTDQDKIRDVINTFPEVTPGSVYVVGTDAWVTVHSTKKFSEEDRDQLRHKLLKDITKAMPRYHIHIRIHDGDGE</sequence>
<dbReference type="Proteomes" id="UP001597214">
    <property type="component" value="Unassembled WGS sequence"/>
</dbReference>
<proteinExistence type="predicted"/>